<organism evidence="17 18">
    <name type="scientific">Lingula anatina</name>
    <name type="common">Brachiopod</name>
    <name type="synonym">Lingula unguis</name>
    <dbReference type="NCBI Taxonomy" id="7574"/>
    <lineage>
        <taxon>Eukaryota</taxon>
        <taxon>Metazoa</taxon>
        <taxon>Spiralia</taxon>
        <taxon>Lophotrochozoa</taxon>
        <taxon>Brachiopoda</taxon>
        <taxon>Linguliformea</taxon>
        <taxon>Lingulata</taxon>
        <taxon>Lingulida</taxon>
        <taxon>Linguloidea</taxon>
        <taxon>Lingulidae</taxon>
        <taxon>Lingula</taxon>
    </lineage>
</organism>
<evidence type="ECO:0000256" key="1">
    <source>
        <dbReference type="ARBA" id="ARBA00002791"/>
    </source>
</evidence>
<evidence type="ECO:0000256" key="5">
    <source>
        <dbReference type="ARBA" id="ARBA00017612"/>
    </source>
</evidence>
<evidence type="ECO:0000256" key="2">
    <source>
        <dbReference type="ARBA" id="ARBA00004477"/>
    </source>
</evidence>
<dbReference type="GO" id="GO:0008250">
    <property type="term" value="C:oligosaccharyltransferase complex"/>
    <property type="evidence" value="ECO:0007669"/>
    <property type="project" value="UniProtKB-UniRule"/>
</dbReference>
<sequence>MARGTVLLVAFALLSVMGQALTPSSYFSAADQARLRSVFEAAAPYSDVEAAHYSIMGLKLLGVVIPNSKDVCNYLQVNLDQSSVESLFFASSAAKNLGGCQLTANTAKETIAESLKTDQPVVNIFYAILAAKNLGVTVDSAKASQTLLEVLKKDDSPLSLGYAFLAATQLSGDVSKFFDRIEDVVAQADEVDDKYLQFEGGLFTTSVVIDSAYKLATKVNKAPTIDEEKIIKFTNYFLSRKSVQQLKTAAHLLSAVKTLTDNKFHIPVAVTLASPVAVSASSPKVKVRVSNLLGVSLGAMTVTADTGRNLGDDAVVLSKKQFTPAADDKAVYELDFMQTKPSRGFYSISISLSSQKADKRLVGTSGAEVHLKVTTQVGVENVEIGVADKDQGTPARTTKVQHPKKASSTFEADHHQRIIMRFTLRDMTANAAMTAHQTFVRLTNQKSKQEIVFVAEADNADVYRFDLDVGSSAKDFGWLSGKYTMDLVVGDAVIENPLFWTVADVSLTFPEGSAPKAPASDLYAPKKNIEHMFRQPEKRPPGTVSMLFTALVLAPAALLLILWLTIGVNISNFPMSLSAIGFHAGLGAIFVLYYFYWVHLNMFQTLRYLGFLGVPTFLFGNRLLSGIAAKRKSS</sequence>
<dbReference type="InterPro" id="IPR055375">
    <property type="entry name" value="Ribophorin_II_2nd"/>
</dbReference>
<feature type="domain" description="Ribophorin II N-terminal" evidence="13">
    <location>
        <begin position="28"/>
        <end position="260"/>
    </location>
</feature>
<protein>
    <recommendedName>
        <fullName evidence="5 12">Dolichyl-diphosphooligosaccharide--protein glycosyltransferase subunit 2</fullName>
    </recommendedName>
    <alternativeName>
        <fullName evidence="12">Ribophorin-2</fullName>
    </alternativeName>
</protein>
<comment type="pathway">
    <text evidence="3 12">Protein modification; protein glycosylation.</text>
</comment>
<dbReference type="GeneID" id="106167812"/>
<evidence type="ECO:0000313" key="18">
    <source>
        <dbReference type="RefSeq" id="XP_013402149.1"/>
    </source>
</evidence>
<keyword evidence="6 12" id="KW-0812">Transmembrane</keyword>
<evidence type="ECO:0000256" key="8">
    <source>
        <dbReference type="ARBA" id="ARBA00022824"/>
    </source>
</evidence>
<feature type="transmembrane region" description="Helical" evidence="12">
    <location>
        <begin position="577"/>
        <end position="596"/>
    </location>
</feature>
<evidence type="ECO:0000256" key="12">
    <source>
        <dbReference type="RuleBase" id="RU366029"/>
    </source>
</evidence>
<evidence type="ECO:0000259" key="15">
    <source>
        <dbReference type="Pfam" id="PF23861"/>
    </source>
</evidence>
<dbReference type="FunCoup" id="A0A1S3IX76">
    <property type="interactions" value="2694"/>
</dbReference>
<dbReference type="PANTHER" id="PTHR12640:SF0">
    <property type="entry name" value="DOLICHYL-DIPHOSPHOOLIGOSACCHARIDE--PROTEIN GLYCOSYLTRANSFERASE SUBUNIT 2"/>
    <property type="match status" value="1"/>
</dbReference>
<evidence type="ECO:0000259" key="14">
    <source>
        <dbReference type="Pfam" id="PF23860"/>
    </source>
</evidence>
<dbReference type="InterPro" id="IPR056790">
    <property type="entry name" value="Ribophorin_II_C"/>
</dbReference>
<evidence type="ECO:0000256" key="11">
    <source>
        <dbReference type="ARBA" id="ARBA00046750"/>
    </source>
</evidence>
<keyword evidence="8 12" id="KW-0256">Endoplasmic reticulum</keyword>
<feature type="transmembrane region" description="Helical" evidence="12">
    <location>
        <begin position="544"/>
        <end position="565"/>
    </location>
</feature>
<evidence type="ECO:0000259" key="16">
    <source>
        <dbReference type="Pfam" id="PF25147"/>
    </source>
</evidence>
<evidence type="ECO:0000256" key="9">
    <source>
        <dbReference type="ARBA" id="ARBA00022989"/>
    </source>
</evidence>
<feature type="transmembrane region" description="Helical" evidence="12">
    <location>
        <begin position="608"/>
        <end position="629"/>
    </location>
</feature>
<gene>
    <name evidence="18" type="primary">LOC106167812</name>
</gene>
<keyword evidence="9 12" id="KW-1133">Transmembrane helix</keyword>
<dbReference type="OrthoDB" id="432292at2759"/>
<evidence type="ECO:0000259" key="13">
    <source>
        <dbReference type="Pfam" id="PF05817"/>
    </source>
</evidence>
<dbReference type="Pfam" id="PF23860">
    <property type="entry name" value="Ribophorin_II_3rd"/>
    <property type="match status" value="1"/>
</dbReference>
<keyword evidence="17" id="KW-1185">Reference proteome</keyword>
<evidence type="ECO:0000256" key="4">
    <source>
        <dbReference type="ARBA" id="ARBA00009038"/>
    </source>
</evidence>
<evidence type="ECO:0000313" key="17">
    <source>
        <dbReference type="Proteomes" id="UP000085678"/>
    </source>
</evidence>
<feature type="domain" description="Ribophorin II third" evidence="14">
    <location>
        <begin position="380"/>
        <end position="507"/>
    </location>
</feature>
<dbReference type="KEGG" id="lak:106167812"/>
<feature type="chain" id="PRO_5019609901" description="Dolichyl-diphosphooligosaccharide--protein glycosyltransferase subunit 2" evidence="12">
    <location>
        <begin position="21"/>
        <end position="634"/>
    </location>
</feature>
<comment type="function">
    <text evidence="1 12">Subunit of the oligosaccharyl transferase (OST) complex that catalyzes the initial transfer of a defined glycan (Glc(3)Man(9)GlcNAc(2) in eukaryotes) from the lipid carrier dolichol-pyrophosphate to an asparagine residue within an Asn-X-Ser/Thr consensus motif in nascent polypeptide chains, the first step in protein N-glycosylation. N-glycosylation occurs cotranslationally and the complex associates with the Sec61 complex at the channel-forming translocon complex that mediates protein translocation across the endoplasmic reticulum (ER). All subunits are required for a maximal enzyme activity.</text>
</comment>
<dbReference type="PANTHER" id="PTHR12640">
    <property type="entry name" value="RIBOPHORIN II"/>
    <property type="match status" value="1"/>
</dbReference>
<evidence type="ECO:0000256" key="3">
    <source>
        <dbReference type="ARBA" id="ARBA00004922"/>
    </source>
</evidence>
<reference evidence="18" key="2">
    <citation type="submission" date="2025-08" db="UniProtKB">
        <authorList>
            <consortium name="RefSeq"/>
        </authorList>
    </citation>
    <scope>IDENTIFICATION</scope>
</reference>
<reference evidence="18" key="1">
    <citation type="journal article" date="2015" name="Nat. Commun.">
        <title>The Lingula genome provides insights into brachiopod evolution and the origin of phosphate biomineralization.</title>
        <authorList>
            <person name="Luo Y.J."/>
            <person name="Takeuchi T."/>
            <person name="Koyanagi R."/>
            <person name="Yamada L."/>
            <person name="Kanda M."/>
            <person name="Khalturina M."/>
            <person name="Fujie M."/>
            <person name="Yamasaki S.I."/>
            <person name="Endo K."/>
            <person name="Satoh N."/>
        </authorList>
    </citation>
    <scope>NUCLEOTIDE SEQUENCE</scope>
</reference>
<dbReference type="Pfam" id="PF25147">
    <property type="entry name" value="Ribophorin_II_C"/>
    <property type="match status" value="1"/>
</dbReference>
<dbReference type="GO" id="GO:0006487">
    <property type="term" value="P:protein N-linked glycosylation"/>
    <property type="evidence" value="ECO:0007669"/>
    <property type="project" value="UniProtKB-UniRule"/>
</dbReference>
<dbReference type="RefSeq" id="XP_013402149.1">
    <property type="nucleotide sequence ID" value="XM_013546695.1"/>
</dbReference>
<dbReference type="Proteomes" id="UP000085678">
    <property type="component" value="Unplaced"/>
</dbReference>
<accession>A0A1S3IX76</accession>
<dbReference type="InterPro" id="IPR008814">
    <property type="entry name" value="Swp1"/>
</dbReference>
<feature type="domain" description="Ribophorin II second" evidence="15">
    <location>
        <begin position="268"/>
        <end position="373"/>
    </location>
</feature>
<dbReference type="AlphaFoldDB" id="A0A1S3IX76"/>
<dbReference type="UniPathway" id="UPA00378"/>
<evidence type="ECO:0000256" key="6">
    <source>
        <dbReference type="ARBA" id="ARBA00022692"/>
    </source>
</evidence>
<name>A0A1S3IX76_LINAN</name>
<proteinExistence type="inferred from homology"/>
<feature type="signal peptide" evidence="12">
    <location>
        <begin position="1"/>
        <end position="20"/>
    </location>
</feature>
<dbReference type="InParanoid" id="A0A1S3IX76"/>
<keyword evidence="10 12" id="KW-0472">Membrane</keyword>
<dbReference type="InterPro" id="IPR055374">
    <property type="entry name" value="Ribophorin_II_3rd"/>
</dbReference>
<evidence type="ECO:0000256" key="10">
    <source>
        <dbReference type="ARBA" id="ARBA00023136"/>
    </source>
</evidence>
<dbReference type="STRING" id="7574.A0A1S3IX76"/>
<dbReference type="InterPro" id="IPR055373">
    <property type="entry name" value="Ribophorin_II_N"/>
</dbReference>
<evidence type="ECO:0000256" key="7">
    <source>
        <dbReference type="ARBA" id="ARBA00022729"/>
    </source>
</evidence>
<comment type="similarity">
    <text evidence="4 12">Belongs to the SWP1 family.</text>
</comment>
<comment type="subcellular location">
    <subcellularLocation>
        <location evidence="2 12">Endoplasmic reticulum membrane</location>
        <topology evidence="2 12">Multi-pass membrane protein</topology>
    </subcellularLocation>
</comment>
<dbReference type="Pfam" id="PF05817">
    <property type="entry name" value="Ribophorin_II"/>
    <property type="match status" value="1"/>
</dbReference>
<keyword evidence="7 12" id="KW-0732">Signal</keyword>
<dbReference type="Pfam" id="PF23861">
    <property type="entry name" value="Ribophorin_II_2nd"/>
    <property type="match status" value="1"/>
</dbReference>
<comment type="subunit">
    <text evidence="11">Component of the oligosaccharyltransferase (OST) complex. OST exists in two different complex forms which contain common core subunits RPN1, RPN2, OST48, OST4, DAD1 and TMEM258, either STT3A or STT3B as catalytic subunits, and form-specific accessory subunits. STT3A complex assembly occurs through the formation of 3 subcomplexes. Subcomplex 1 contains RPN1 and TMEM258, subcomplex 2 contains the STT3A-specific subunits STT3A, DC2/OSTC, and KCP2 as well as the core subunit OST4, and subcomplex 3 contains RPN2, DAD1, and OST48. The STT3A complex can form stable complexes with the Sec61 complex or with both the Sec61 and TRAP complexes. Interacts with DDI2. Interacts with TMEM35A/NACHO.</text>
</comment>
<feature type="domain" description="Ribophorin II C-terminal" evidence="16">
    <location>
        <begin position="533"/>
        <end position="631"/>
    </location>
</feature>